<keyword evidence="1" id="KW-1133">Transmembrane helix</keyword>
<accession>A0A5P3APP9</accession>
<keyword evidence="1" id="KW-0812">Transmembrane</keyword>
<sequence length="45" mass="5057">MKTNRDMKLFSQIKCAMMFIPLIFDAFGYGSFISSLSFSVGLSLL</sequence>
<keyword evidence="1" id="KW-0472">Membrane</keyword>
<dbReference type="EMBL" id="CP043529">
    <property type="protein sequence ID" value="QEW35689.1"/>
    <property type="molecule type" value="Genomic_DNA"/>
</dbReference>
<evidence type="ECO:0000313" key="2">
    <source>
        <dbReference type="EMBL" id="QEW35689.1"/>
    </source>
</evidence>
<organism evidence="2 3">
    <name type="scientific">Phocaeicola vulgatus</name>
    <name type="common">Bacteroides vulgatus</name>
    <dbReference type="NCBI Taxonomy" id="821"/>
    <lineage>
        <taxon>Bacteria</taxon>
        <taxon>Pseudomonadati</taxon>
        <taxon>Bacteroidota</taxon>
        <taxon>Bacteroidia</taxon>
        <taxon>Bacteroidales</taxon>
        <taxon>Bacteroidaceae</taxon>
        <taxon>Phocaeicola</taxon>
    </lineage>
</organism>
<evidence type="ECO:0000256" key="1">
    <source>
        <dbReference type="SAM" id="Phobius"/>
    </source>
</evidence>
<proteinExistence type="predicted"/>
<dbReference type="AlphaFoldDB" id="A0A5P3APP9"/>
<protein>
    <submittedName>
        <fullName evidence="2">Uncharacterized protein</fullName>
    </submittedName>
</protein>
<feature type="transmembrane region" description="Helical" evidence="1">
    <location>
        <begin position="20"/>
        <end position="44"/>
    </location>
</feature>
<gene>
    <name evidence="2" type="ORF">VIC01_01187</name>
</gene>
<reference evidence="2 3" key="1">
    <citation type="submission" date="2019-09" db="EMBL/GenBank/DDBJ databases">
        <title>Commensal-derived Metabolites Govern Vibrio cholerae Pathogenesis in Host.</title>
        <authorList>
            <person name="Yoon S.S."/>
            <person name="Yoon M.Y."/>
        </authorList>
    </citation>
    <scope>NUCLEOTIDE SEQUENCE [LARGE SCALE GENOMIC DNA]</scope>
    <source>
        <strain evidence="2 3">VIC01</strain>
    </source>
</reference>
<name>A0A5P3APP9_PHOVU</name>
<dbReference type="Proteomes" id="UP000326091">
    <property type="component" value="Chromosome"/>
</dbReference>
<evidence type="ECO:0000313" key="3">
    <source>
        <dbReference type="Proteomes" id="UP000326091"/>
    </source>
</evidence>